<proteinExistence type="predicted"/>
<dbReference type="RefSeq" id="WP_253476585.1">
    <property type="nucleotide sequence ID" value="NZ_JALJXV010000003.1"/>
</dbReference>
<gene>
    <name evidence="1" type="ORF">J2T57_001628</name>
</gene>
<name>A0AAE3KBD1_9GAMM</name>
<accession>A0AAE3KBD1</accession>
<comment type="caution">
    <text evidence="1">The sequence shown here is derived from an EMBL/GenBank/DDBJ whole genome shotgun (WGS) entry which is preliminary data.</text>
</comment>
<dbReference type="Proteomes" id="UP001205843">
    <property type="component" value="Unassembled WGS sequence"/>
</dbReference>
<dbReference type="AlphaFoldDB" id="A0AAE3KBD1"/>
<sequence length="69" mass="7471">MTGWIARPVELARRNGLDHNKGEIALIQAEASYAQARYGIAVATVTVKPAYRVARDARAEHSPDAGPEL</sequence>
<evidence type="ECO:0000313" key="2">
    <source>
        <dbReference type="Proteomes" id="UP001205843"/>
    </source>
</evidence>
<keyword evidence="2" id="KW-1185">Reference proteome</keyword>
<organism evidence="1 2">
    <name type="scientific">Natronocella acetinitrilica</name>
    <dbReference type="NCBI Taxonomy" id="414046"/>
    <lineage>
        <taxon>Bacteria</taxon>
        <taxon>Pseudomonadati</taxon>
        <taxon>Pseudomonadota</taxon>
        <taxon>Gammaproteobacteria</taxon>
        <taxon>Chromatiales</taxon>
        <taxon>Ectothiorhodospiraceae</taxon>
        <taxon>Natronocella</taxon>
    </lineage>
</organism>
<reference evidence="1" key="1">
    <citation type="submission" date="2022-03" db="EMBL/GenBank/DDBJ databases">
        <title>Genomic Encyclopedia of Type Strains, Phase III (KMG-III): the genomes of soil and plant-associated and newly described type strains.</title>
        <authorList>
            <person name="Whitman W."/>
        </authorList>
    </citation>
    <scope>NUCLEOTIDE SEQUENCE</scope>
    <source>
        <strain evidence="1">ANL 6-2</strain>
    </source>
</reference>
<protein>
    <submittedName>
        <fullName evidence="1">Uncharacterized protein</fullName>
    </submittedName>
</protein>
<evidence type="ECO:0000313" key="1">
    <source>
        <dbReference type="EMBL" id="MCP1674526.1"/>
    </source>
</evidence>
<dbReference type="EMBL" id="JALJXV010000003">
    <property type="protein sequence ID" value="MCP1674526.1"/>
    <property type="molecule type" value="Genomic_DNA"/>
</dbReference>